<dbReference type="SMART" id="SM00347">
    <property type="entry name" value="HTH_MARR"/>
    <property type="match status" value="1"/>
</dbReference>
<gene>
    <name evidence="5" type="ORF">PO878_02510</name>
</gene>
<keyword evidence="6" id="KW-1185">Reference proteome</keyword>
<dbReference type="Proteomes" id="UP001216390">
    <property type="component" value="Chromosome"/>
</dbReference>
<dbReference type="PANTHER" id="PTHR33164">
    <property type="entry name" value="TRANSCRIPTIONAL REGULATOR, MARR FAMILY"/>
    <property type="match status" value="1"/>
</dbReference>
<dbReference type="KEGG" id="ima:PO878_02510"/>
<name>A0AAE9YFG0_9ACTN</name>
<dbReference type="InterPro" id="IPR036390">
    <property type="entry name" value="WH_DNA-bd_sf"/>
</dbReference>
<dbReference type="EMBL" id="CP116942">
    <property type="protein sequence ID" value="WCO67592.1"/>
    <property type="molecule type" value="Genomic_DNA"/>
</dbReference>
<dbReference type="PRINTS" id="PR00598">
    <property type="entry name" value="HTHMARR"/>
</dbReference>
<dbReference type="AlphaFoldDB" id="A0AAE9YFG0"/>
<accession>A0AAE9YFG0</accession>
<dbReference type="InterPro" id="IPR000835">
    <property type="entry name" value="HTH_MarR-typ"/>
</dbReference>
<organism evidence="5 6">
    <name type="scientific">Iamia majanohamensis</name>
    <dbReference type="NCBI Taxonomy" id="467976"/>
    <lineage>
        <taxon>Bacteria</taxon>
        <taxon>Bacillati</taxon>
        <taxon>Actinomycetota</taxon>
        <taxon>Acidimicrobiia</taxon>
        <taxon>Acidimicrobiales</taxon>
        <taxon>Iamiaceae</taxon>
        <taxon>Iamia</taxon>
    </lineage>
</organism>
<dbReference type="GO" id="GO:0003677">
    <property type="term" value="F:DNA binding"/>
    <property type="evidence" value="ECO:0007669"/>
    <property type="project" value="UniProtKB-KW"/>
</dbReference>
<evidence type="ECO:0000256" key="1">
    <source>
        <dbReference type="ARBA" id="ARBA00023015"/>
    </source>
</evidence>
<sequence>MADDPAFDPIEEAQRQWRAHGWDDAAPGMGVVTSIMRAQQLLLARADAVLGDHDLTFARFEVLTLLSFTREGRLPMGKLGARLQVHPASVTSAVDRLERQGFVRREPHPTDGRTTLAALTESGRAVAATAGARLNAEVFEALDLTDAEAEALVALLARLR</sequence>
<dbReference type="PROSITE" id="PS50995">
    <property type="entry name" value="HTH_MARR_2"/>
    <property type="match status" value="1"/>
</dbReference>
<protein>
    <submittedName>
        <fullName evidence="5">MarR family transcriptional regulator</fullName>
    </submittedName>
</protein>
<keyword evidence="1" id="KW-0805">Transcription regulation</keyword>
<dbReference type="InterPro" id="IPR036388">
    <property type="entry name" value="WH-like_DNA-bd_sf"/>
</dbReference>
<dbReference type="PANTHER" id="PTHR33164:SF101">
    <property type="entry name" value="TRANSCRIPTIONAL REPRESSOR MPRA"/>
    <property type="match status" value="1"/>
</dbReference>
<dbReference type="Gene3D" id="1.10.10.10">
    <property type="entry name" value="Winged helix-like DNA-binding domain superfamily/Winged helix DNA-binding domain"/>
    <property type="match status" value="1"/>
</dbReference>
<evidence type="ECO:0000256" key="3">
    <source>
        <dbReference type="ARBA" id="ARBA00023163"/>
    </source>
</evidence>
<feature type="domain" description="HTH marR-type" evidence="4">
    <location>
        <begin position="28"/>
        <end position="160"/>
    </location>
</feature>
<proteinExistence type="predicted"/>
<evidence type="ECO:0000313" key="5">
    <source>
        <dbReference type="EMBL" id="WCO67592.1"/>
    </source>
</evidence>
<dbReference type="GO" id="GO:0003700">
    <property type="term" value="F:DNA-binding transcription factor activity"/>
    <property type="evidence" value="ECO:0007669"/>
    <property type="project" value="InterPro"/>
</dbReference>
<dbReference type="PROSITE" id="PS01117">
    <property type="entry name" value="HTH_MARR_1"/>
    <property type="match status" value="1"/>
</dbReference>
<dbReference type="RefSeq" id="WP_272737113.1">
    <property type="nucleotide sequence ID" value="NZ_CP116942.1"/>
</dbReference>
<dbReference type="Pfam" id="PF01047">
    <property type="entry name" value="MarR"/>
    <property type="match status" value="1"/>
</dbReference>
<dbReference type="InterPro" id="IPR023187">
    <property type="entry name" value="Tscrpt_reg_MarR-type_CS"/>
</dbReference>
<evidence type="ECO:0000259" key="4">
    <source>
        <dbReference type="PROSITE" id="PS50995"/>
    </source>
</evidence>
<reference evidence="5" key="1">
    <citation type="submission" date="2023-01" db="EMBL/GenBank/DDBJ databases">
        <title>The diversity of Class Acidimicrobiia in South China Sea sediment environments and the proposal of Iamia marina sp. nov., a novel species of the genus Iamia.</title>
        <authorList>
            <person name="He Y."/>
            <person name="Tian X."/>
        </authorList>
    </citation>
    <scope>NUCLEOTIDE SEQUENCE</scope>
    <source>
        <strain evidence="5">DSM 19957</strain>
    </source>
</reference>
<dbReference type="InterPro" id="IPR039422">
    <property type="entry name" value="MarR/SlyA-like"/>
</dbReference>
<keyword evidence="2" id="KW-0238">DNA-binding</keyword>
<keyword evidence="3" id="KW-0804">Transcription</keyword>
<dbReference type="GO" id="GO:0006950">
    <property type="term" value="P:response to stress"/>
    <property type="evidence" value="ECO:0007669"/>
    <property type="project" value="TreeGrafter"/>
</dbReference>
<dbReference type="SUPFAM" id="SSF46785">
    <property type="entry name" value="Winged helix' DNA-binding domain"/>
    <property type="match status" value="1"/>
</dbReference>
<evidence type="ECO:0000256" key="2">
    <source>
        <dbReference type="ARBA" id="ARBA00023125"/>
    </source>
</evidence>
<evidence type="ECO:0000313" key="6">
    <source>
        <dbReference type="Proteomes" id="UP001216390"/>
    </source>
</evidence>